<evidence type="ECO:0000256" key="1">
    <source>
        <dbReference type="SAM" id="MobiDB-lite"/>
    </source>
</evidence>
<dbReference type="PANTHER" id="PTHR22426">
    <property type="entry name" value="ARGININE_SERINE-RICH COILED-COIL PROTEIN 2"/>
    <property type="match status" value="1"/>
</dbReference>
<feature type="non-terminal residue" evidence="3">
    <location>
        <position position="1"/>
    </location>
</feature>
<dbReference type="Pfam" id="PF15477">
    <property type="entry name" value="SMAP"/>
    <property type="match status" value="1"/>
</dbReference>
<feature type="region of interest" description="Disordered" evidence="1">
    <location>
        <begin position="272"/>
        <end position="307"/>
    </location>
</feature>
<evidence type="ECO:0000313" key="3">
    <source>
        <dbReference type="EMBL" id="NXK56287.1"/>
    </source>
</evidence>
<evidence type="ECO:0000313" key="4">
    <source>
        <dbReference type="Proteomes" id="UP000537522"/>
    </source>
</evidence>
<feature type="compositionally biased region" description="Basic and acidic residues" evidence="1">
    <location>
        <begin position="180"/>
        <end position="209"/>
    </location>
</feature>
<dbReference type="Proteomes" id="UP000537522">
    <property type="component" value="Unassembled WGS sequence"/>
</dbReference>
<feature type="region of interest" description="Disordered" evidence="1">
    <location>
        <begin position="180"/>
        <end position="251"/>
    </location>
</feature>
<organism evidence="3 4">
    <name type="scientific">Chauna torquata</name>
    <name type="common">Southern screamer</name>
    <dbReference type="NCBI Taxonomy" id="30388"/>
    <lineage>
        <taxon>Eukaryota</taxon>
        <taxon>Metazoa</taxon>
        <taxon>Chordata</taxon>
        <taxon>Craniata</taxon>
        <taxon>Vertebrata</taxon>
        <taxon>Euteleostomi</taxon>
        <taxon>Archelosauria</taxon>
        <taxon>Archosauria</taxon>
        <taxon>Dinosauria</taxon>
        <taxon>Saurischia</taxon>
        <taxon>Theropoda</taxon>
        <taxon>Coelurosauria</taxon>
        <taxon>Aves</taxon>
        <taxon>Neognathae</taxon>
        <taxon>Galloanserae</taxon>
        <taxon>Anseriformes</taxon>
        <taxon>Anhimidae</taxon>
        <taxon>Chauna</taxon>
    </lineage>
</organism>
<dbReference type="AlphaFoldDB" id="A0A7L0KJS0"/>
<proteinExistence type="predicted"/>
<comment type="caution">
    <text evidence="3">The sequence shown here is derived from an EMBL/GenBank/DDBJ whole genome shotgun (WGS) entry which is preliminary data.</text>
</comment>
<dbReference type="PANTHER" id="PTHR22426:SF1">
    <property type="entry name" value="LYSINE-RICH NUCLEOLAR PROTEIN 1"/>
    <property type="match status" value="1"/>
</dbReference>
<dbReference type="InterPro" id="IPR028124">
    <property type="entry name" value="SMAP_dom"/>
</dbReference>
<feature type="non-terminal residue" evidence="3">
    <location>
        <position position="466"/>
    </location>
</feature>
<name>A0A7L0KJS0_CHATO</name>
<protein>
    <submittedName>
        <fullName evidence="3">KNOP1 protein</fullName>
    </submittedName>
</protein>
<feature type="region of interest" description="Disordered" evidence="1">
    <location>
        <begin position="68"/>
        <end position="109"/>
    </location>
</feature>
<sequence>TQENELAFKKSRKNIPLNLKLDGEVTKKKKKKDAFSLTLEDIQDSEYKQSEKDCKKTHIRISEEKVVTDERHGTDIIQNDGEGYMRRKKRKKKKKKSDSFLPLAGNQDNIYGVHDSPIALSDFRKRQRKEIAFTNKEEEDTTECSESIRETKKKKKSKDVSSLTCEDKNSMTVVLIDKHYPTKQEVKSREKELSGKKGWKNNKDNNEVTKKKKKNKIQKDEETTYSKVSLSNDNASNSQKITPLESNKKNTETEMKLAECVTGDTVDGVLCNSNHTLSDKRRKKVPQDSAEESGSKANIKKKRIKREDMGNEALEHVDDVTIVQEKKGNCDEINIDKVRRQALQEEIDRESGKTKVFSPKVKTDTKIGQWSTAAFQSSERGMKFLRLMGGFKKGSAPIQDLSATIDKPNMALNREGEEKLQQALTMEFDKAMDLKQYRRIGLGFQPAANKRTYIDKYTSRSIKFED</sequence>
<feature type="compositionally biased region" description="Polar residues" evidence="1">
    <location>
        <begin position="225"/>
        <end position="245"/>
    </location>
</feature>
<accession>A0A7L0KJS0</accession>
<reference evidence="3 4" key="1">
    <citation type="submission" date="2019-09" db="EMBL/GenBank/DDBJ databases">
        <title>Bird 10,000 Genomes (B10K) Project - Family phase.</title>
        <authorList>
            <person name="Zhang G."/>
        </authorList>
    </citation>
    <scope>NUCLEOTIDE SEQUENCE [LARGE SCALE GENOMIC DNA]</scope>
    <source>
        <strain evidence="3">B10K-DU-011-36</strain>
        <tissue evidence="3">Muscle</tissue>
    </source>
</reference>
<dbReference type="EMBL" id="VXAL01019217">
    <property type="protein sequence ID" value="NXK56287.1"/>
    <property type="molecule type" value="Genomic_DNA"/>
</dbReference>
<feature type="domain" description="Small acidic protein-like" evidence="2">
    <location>
        <begin position="370"/>
        <end position="443"/>
    </location>
</feature>
<evidence type="ECO:0000259" key="2">
    <source>
        <dbReference type="Pfam" id="PF15477"/>
    </source>
</evidence>
<feature type="region of interest" description="Disordered" evidence="1">
    <location>
        <begin position="132"/>
        <end position="165"/>
    </location>
</feature>
<keyword evidence="4" id="KW-1185">Reference proteome</keyword>
<gene>
    <name evidence="3" type="primary">Knop1</name>
    <name evidence="3" type="ORF">CHATOR_R15144</name>
</gene>
<feature type="compositionally biased region" description="Basic residues" evidence="1">
    <location>
        <begin position="86"/>
        <end position="96"/>
    </location>
</feature>